<dbReference type="InterPro" id="IPR003593">
    <property type="entry name" value="AAA+_ATPase"/>
</dbReference>
<evidence type="ECO:0000313" key="6">
    <source>
        <dbReference type="Proteomes" id="UP000002973"/>
    </source>
</evidence>
<dbReference type="InterPro" id="IPR050763">
    <property type="entry name" value="ABC_transporter_ATP-binding"/>
</dbReference>
<evidence type="ECO:0000256" key="2">
    <source>
        <dbReference type="ARBA" id="ARBA00022741"/>
    </source>
</evidence>
<evidence type="ECO:0000256" key="1">
    <source>
        <dbReference type="ARBA" id="ARBA00022448"/>
    </source>
</evidence>
<dbReference type="PANTHER" id="PTHR42711:SF1">
    <property type="entry name" value="ABC-TRANSPORT PROTEIN, ATP-BINDING COMPONENT"/>
    <property type="match status" value="1"/>
</dbReference>
<gene>
    <name evidence="5" type="ORF">HMPREF0813_01762</name>
</gene>
<dbReference type="PROSITE" id="PS50893">
    <property type="entry name" value="ABC_TRANSPORTER_2"/>
    <property type="match status" value="1"/>
</dbReference>
<dbReference type="PANTHER" id="PTHR42711">
    <property type="entry name" value="ABC TRANSPORTER ATP-BINDING PROTEIN"/>
    <property type="match status" value="1"/>
</dbReference>
<organism evidence="5 6">
    <name type="scientific">Streptococcus anginosus F0211</name>
    <dbReference type="NCBI Taxonomy" id="706437"/>
    <lineage>
        <taxon>Bacteria</taxon>
        <taxon>Bacillati</taxon>
        <taxon>Bacillota</taxon>
        <taxon>Bacilli</taxon>
        <taxon>Lactobacillales</taxon>
        <taxon>Streptococcaceae</taxon>
        <taxon>Streptococcus</taxon>
        <taxon>Streptococcus anginosus group</taxon>
    </lineage>
</organism>
<dbReference type="GO" id="GO:0016887">
    <property type="term" value="F:ATP hydrolysis activity"/>
    <property type="evidence" value="ECO:0007669"/>
    <property type="project" value="InterPro"/>
</dbReference>
<dbReference type="Pfam" id="PF00005">
    <property type="entry name" value="ABC_tran"/>
    <property type="match status" value="1"/>
</dbReference>
<dbReference type="Gene3D" id="3.40.50.300">
    <property type="entry name" value="P-loop containing nucleotide triphosphate hydrolases"/>
    <property type="match status" value="1"/>
</dbReference>
<name>E6J3B5_STRAP</name>
<dbReference type="SUPFAM" id="SSF52540">
    <property type="entry name" value="P-loop containing nucleoside triphosphate hydrolases"/>
    <property type="match status" value="1"/>
</dbReference>
<dbReference type="InterPro" id="IPR027417">
    <property type="entry name" value="P-loop_NTPase"/>
</dbReference>
<dbReference type="eggNOG" id="COG4586">
    <property type="taxonomic scope" value="Bacteria"/>
</dbReference>
<dbReference type="Proteomes" id="UP000002973">
    <property type="component" value="Unassembled WGS sequence"/>
</dbReference>
<feature type="domain" description="ABC transporter" evidence="4">
    <location>
        <begin position="19"/>
        <end position="256"/>
    </location>
</feature>
<comment type="caution">
    <text evidence="5">The sequence shown here is derived from an EMBL/GenBank/DDBJ whole genome shotgun (WGS) entry which is preliminary data.</text>
</comment>
<dbReference type="GO" id="GO:0005524">
    <property type="term" value="F:ATP binding"/>
    <property type="evidence" value="ECO:0007669"/>
    <property type="project" value="UniProtKB-KW"/>
</dbReference>
<dbReference type="InterPro" id="IPR003439">
    <property type="entry name" value="ABC_transporter-like_ATP-bd"/>
</dbReference>
<evidence type="ECO:0000313" key="5">
    <source>
        <dbReference type="EMBL" id="EFU21685.1"/>
    </source>
</evidence>
<protein>
    <submittedName>
        <fullName evidence="5">ABC transporter, ATP-binding protein</fullName>
    </submittedName>
</protein>
<reference evidence="5 6" key="1">
    <citation type="submission" date="2010-11" db="EMBL/GenBank/DDBJ databases">
        <authorList>
            <person name="Weinstock G."/>
            <person name="Sodergren E."/>
            <person name="Clifton S."/>
            <person name="Fulton L."/>
            <person name="Fulton B."/>
            <person name="Courtney L."/>
            <person name="Fronick C."/>
            <person name="Harrison M."/>
            <person name="Strong C."/>
            <person name="Farmer C."/>
            <person name="Delahaunty K."/>
            <person name="Markovic C."/>
            <person name="Hall O."/>
            <person name="Minx P."/>
            <person name="Tomlinson C."/>
            <person name="Mitreva M."/>
            <person name="Hou S."/>
            <person name="Chen J."/>
            <person name="Wollam A."/>
            <person name="Pepin K.H."/>
            <person name="Johnson M."/>
            <person name="Bhonagiri V."/>
            <person name="Zhang X."/>
            <person name="Suruliraj S."/>
            <person name="Warren W."/>
            <person name="Chinwalla A."/>
            <person name="Mardis E.R."/>
            <person name="Wilson R.K."/>
        </authorList>
    </citation>
    <scope>NUCLEOTIDE SEQUENCE [LARGE SCALE GENOMIC DNA]</scope>
    <source>
        <strain evidence="5 6">F0211</strain>
    </source>
</reference>
<sequence length="328" mass="37711">MMIEANQLYKTYSIVEKELGLKGSIKAFFHPKKKQIHAVQNISLTVQKGEIIGYIGSNGSGKSTTIKMLTGVLYPDRGSVKINGLTPQKHRTAVNKQIGVLFGQKSHLRWDIPVLESFILHAKIYDVPDKVFEERLEQLIDLLQLGDFIHQPVRNLSLGQRVRCEFAAIFIHQPAVVFLDEPTIGLDASVKETIRSFIRFMNKEHQTTFLITSHDMQDIESLCGRIFIIDKGKKVYDGSLTKLREKFSTVKTISFKTQTPIEELFQINGFRFEKIDSYHFNIHYQTDIYTNAQVINQIFDHYSIEDLAIKELTIENIVKQIYEEGLDE</sequence>
<evidence type="ECO:0000259" key="4">
    <source>
        <dbReference type="PROSITE" id="PS50893"/>
    </source>
</evidence>
<keyword evidence="3 5" id="KW-0067">ATP-binding</keyword>
<dbReference type="AlphaFoldDB" id="E6J3B5"/>
<accession>E6J3B5</accession>
<keyword evidence="2" id="KW-0547">Nucleotide-binding</keyword>
<evidence type="ECO:0000256" key="3">
    <source>
        <dbReference type="ARBA" id="ARBA00022840"/>
    </source>
</evidence>
<proteinExistence type="predicted"/>
<dbReference type="EMBL" id="AECT01000045">
    <property type="protein sequence ID" value="EFU21685.1"/>
    <property type="molecule type" value="Genomic_DNA"/>
</dbReference>
<dbReference type="SMART" id="SM00382">
    <property type="entry name" value="AAA"/>
    <property type="match status" value="1"/>
</dbReference>
<keyword evidence="1" id="KW-0813">Transport</keyword>